<dbReference type="PANTHER" id="PTHR37829:SF3">
    <property type="entry name" value="PROTEIN JAYE-RELATED"/>
    <property type="match status" value="1"/>
</dbReference>
<evidence type="ECO:0000313" key="5">
    <source>
        <dbReference type="Proteomes" id="UP000249577"/>
    </source>
</evidence>
<dbReference type="Pfam" id="PF04865">
    <property type="entry name" value="Baseplate_J"/>
    <property type="match status" value="1"/>
</dbReference>
<feature type="domain" description="Baseplate J-like C-terminal" evidence="3">
    <location>
        <begin position="311"/>
        <end position="392"/>
    </location>
</feature>
<dbReference type="InterPro" id="IPR052399">
    <property type="entry name" value="Phage_Baseplate_Assmbl_Protein"/>
</dbReference>
<dbReference type="InterPro" id="IPR006949">
    <property type="entry name" value="Barrel_Baseplate_J-like"/>
</dbReference>
<protein>
    <submittedName>
        <fullName evidence="4">Uncharacterized protein</fullName>
    </submittedName>
</protein>
<gene>
    <name evidence="4" type="ORF">DI565_13880</name>
</gene>
<feature type="compositionally biased region" description="Polar residues" evidence="1">
    <location>
        <begin position="1"/>
        <end position="10"/>
    </location>
</feature>
<reference evidence="4 5" key="1">
    <citation type="submission" date="2017-08" db="EMBL/GenBank/DDBJ databases">
        <title>Infants hospitalized years apart are colonized by the same room-sourced microbial strains.</title>
        <authorList>
            <person name="Brooks B."/>
            <person name="Olm M.R."/>
            <person name="Firek B.A."/>
            <person name="Baker R."/>
            <person name="Thomas B.C."/>
            <person name="Morowitz M.J."/>
            <person name="Banfield J.F."/>
        </authorList>
    </citation>
    <scope>NUCLEOTIDE SEQUENCE [LARGE SCALE GENOMIC DNA]</scope>
    <source>
        <strain evidence="4">S2_005_003_R2_43</strain>
    </source>
</reference>
<dbReference type="PANTHER" id="PTHR37829">
    <property type="entry name" value="PHAGE-LIKE ELEMENT PBSX PROTEIN XKDT"/>
    <property type="match status" value="1"/>
</dbReference>
<evidence type="ECO:0000259" key="2">
    <source>
        <dbReference type="Pfam" id="PF04865"/>
    </source>
</evidence>
<dbReference type="Proteomes" id="UP000249577">
    <property type="component" value="Unassembled WGS sequence"/>
</dbReference>
<evidence type="ECO:0000313" key="4">
    <source>
        <dbReference type="EMBL" id="PZQ13627.1"/>
    </source>
</evidence>
<comment type="caution">
    <text evidence="4">The sequence shown here is derived from an EMBL/GenBank/DDBJ whole genome shotgun (WGS) entry which is preliminary data.</text>
</comment>
<proteinExistence type="predicted"/>
<evidence type="ECO:0000256" key="1">
    <source>
        <dbReference type="SAM" id="MobiDB-lite"/>
    </source>
</evidence>
<dbReference type="EMBL" id="QFPN01000007">
    <property type="protein sequence ID" value="PZQ13627.1"/>
    <property type="molecule type" value="Genomic_DNA"/>
</dbReference>
<name>A0A2W5M1Q4_ANCNO</name>
<feature type="domain" description="Baseplate protein J-like barrel" evidence="2">
    <location>
        <begin position="122"/>
        <end position="192"/>
    </location>
</feature>
<dbReference type="AlphaFoldDB" id="A0A2W5M1Q4"/>
<dbReference type="Pfam" id="PF26079">
    <property type="entry name" value="Baseplate_J_C"/>
    <property type="match status" value="1"/>
</dbReference>
<feature type="region of interest" description="Disordered" evidence="1">
    <location>
        <begin position="1"/>
        <end position="32"/>
    </location>
</feature>
<organism evidence="4 5">
    <name type="scientific">Ancylobacter novellus</name>
    <name type="common">Thiobacillus novellus</name>
    <dbReference type="NCBI Taxonomy" id="921"/>
    <lineage>
        <taxon>Bacteria</taxon>
        <taxon>Pseudomonadati</taxon>
        <taxon>Pseudomonadota</taxon>
        <taxon>Alphaproteobacteria</taxon>
        <taxon>Hyphomicrobiales</taxon>
        <taxon>Xanthobacteraceae</taxon>
        <taxon>Ancylobacter</taxon>
    </lineage>
</organism>
<evidence type="ECO:0000259" key="3">
    <source>
        <dbReference type="Pfam" id="PF26079"/>
    </source>
</evidence>
<accession>A0A2W5M1Q4</accession>
<dbReference type="InterPro" id="IPR058530">
    <property type="entry name" value="Baseplate_J-like_C"/>
</dbReference>
<sequence length="393" mass="41292">MTARSGSRSGSTPARKRSTRSPSTRSGGGQMAGYRVRTLDELSAEARGYFTSSVEGAVVAVWPNTFTVTAKVLAMLGREHELRRAFLYDQLFVSTCDPDALERHAYDLGLVRAAAAPASGAVEFAAVVGTVVPEGLRFLRADGVAYRATATVTATSTTLVVPIEAEDDGAVGDCGAGLAMTVASDETLPDGLDWSGVVAAGGLTGGSDRESIRALRRRAIDRRRKPPAGGSAADWERWTRDALAAVDRVFVEPFVDDVRAIWLQFTVTDQPDAIPTADQVAVVQAYIESPLRRPLTARIFATPPAASPVAISIADLADSASATRDAIAAELAAAFKDEAEPGRPSKPFKLRRTVIEGAIARVVGENGFTLVAPAATLTFAAGVMPTLGAITYV</sequence>